<evidence type="ECO:0000313" key="8">
    <source>
        <dbReference type="EMBL" id="CAF3938573.1"/>
    </source>
</evidence>
<evidence type="ECO:0000313" key="5">
    <source>
        <dbReference type="EMBL" id="CAF2153089.1"/>
    </source>
</evidence>
<proteinExistence type="predicted"/>
<dbReference type="Proteomes" id="UP000676336">
    <property type="component" value="Unassembled WGS sequence"/>
</dbReference>
<dbReference type="EMBL" id="CAJOBG010001546">
    <property type="protein sequence ID" value="CAF3938573.1"/>
    <property type="molecule type" value="Genomic_DNA"/>
</dbReference>
<dbReference type="EMBL" id="CAJNOW010010822">
    <property type="protein sequence ID" value="CAF1588553.1"/>
    <property type="molecule type" value="Genomic_DNA"/>
</dbReference>
<dbReference type="Proteomes" id="UP000681720">
    <property type="component" value="Unassembled WGS sequence"/>
</dbReference>
<name>A0A816Y6M0_9BILA</name>
<protein>
    <submittedName>
        <fullName evidence="5">Uncharacterized protein</fullName>
    </submittedName>
</protein>
<evidence type="ECO:0000313" key="11">
    <source>
        <dbReference type="Proteomes" id="UP000663856"/>
    </source>
</evidence>
<evidence type="ECO:0000313" key="2">
    <source>
        <dbReference type="EMBL" id="CAF1560784.1"/>
    </source>
</evidence>
<comment type="caution">
    <text evidence="5">The sequence shown here is derived from an EMBL/GenBank/DDBJ whole genome shotgun (WGS) entry which is preliminary data.</text>
</comment>
<organism evidence="5 11">
    <name type="scientific">Rotaria magnacalcarata</name>
    <dbReference type="NCBI Taxonomy" id="392030"/>
    <lineage>
        <taxon>Eukaryota</taxon>
        <taxon>Metazoa</taxon>
        <taxon>Spiralia</taxon>
        <taxon>Gnathifera</taxon>
        <taxon>Rotifera</taxon>
        <taxon>Eurotatoria</taxon>
        <taxon>Bdelloidea</taxon>
        <taxon>Philodinida</taxon>
        <taxon>Philodinidae</taxon>
        <taxon>Rotaria</taxon>
    </lineage>
</organism>
<dbReference type="Proteomes" id="UP000663842">
    <property type="component" value="Unassembled WGS sequence"/>
</dbReference>
<reference evidence="5" key="1">
    <citation type="submission" date="2021-02" db="EMBL/GenBank/DDBJ databases">
        <authorList>
            <person name="Nowell W R."/>
        </authorList>
    </citation>
    <scope>NUCLEOTIDE SEQUENCE</scope>
</reference>
<evidence type="ECO:0000313" key="9">
    <source>
        <dbReference type="EMBL" id="CAF4017233.1"/>
    </source>
</evidence>
<dbReference type="AlphaFoldDB" id="A0A816Y6M0"/>
<feature type="signal peptide" evidence="1">
    <location>
        <begin position="1"/>
        <end position="21"/>
    </location>
</feature>
<dbReference type="EMBL" id="CAJOBJ010132210">
    <property type="protein sequence ID" value="CAF4726839.1"/>
    <property type="molecule type" value="Genomic_DNA"/>
</dbReference>
<dbReference type="Proteomes" id="UP000663856">
    <property type="component" value="Unassembled WGS sequence"/>
</dbReference>
<dbReference type="Proteomes" id="UP000663855">
    <property type="component" value="Unassembled WGS sequence"/>
</dbReference>
<dbReference type="Proteomes" id="UP000663834">
    <property type="component" value="Unassembled WGS sequence"/>
</dbReference>
<evidence type="ECO:0000313" key="3">
    <source>
        <dbReference type="EMBL" id="CAF1588553.1"/>
    </source>
</evidence>
<dbReference type="Proteomes" id="UP000663887">
    <property type="component" value="Unassembled WGS sequence"/>
</dbReference>
<evidence type="ECO:0000313" key="4">
    <source>
        <dbReference type="EMBL" id="CAF2109842.1"/>
    </source>
</evidence>
<keyword evidence="1" id="KW-0732">Signal</keyword>
<accession>A0A816Y6M0</accession>
<dbReference type="OrthoDB" id="9976078at2759"/>
<dbReference type="Proteomes" id="UP000663866">
    <property type="component" value="Unassembled WGS sequence"/>
</dbReference>
<evidence type="ECO:0000256" key="1">
    <source>
        <dbReference type="SAM" id="SignalP"/>
    </source>
</evidence>
<evidence type="ECO:0000313" key="6">
    <source>
        <dbReference type="EMBL" id="CAF2258150.1"/>
    </source>
</evidence>
<evidence type="ECO:0000313" key="12">
    <source>
        <dbReference type="Proteomes" id="UP000663866"/>
    </source>
</evidence>
<gene>
    <name evidence="2" type="ORF">CJN711_LOCUS31109</name>
    <name evidence="10" type="ORF">GIL414_LOCUS44098</name>
    <name evidence="3" type="ORF">KQP761_LOCUS20936</name>
    <name evidence="6" type="ORF">MBJ925_LOCUS38362</name>
    <name evidence="8" type="ORF">OVN521_LOCUS11553</name>
    <name evidence="7" type="ORF">SMN809_LOCUS2373</name>
    <name evidence="9" type="ORF">UXM345_LOCUS17143</name>
    <name evidence="5" type="ORF">WKI299_LOCUS30708</name>
    <name evidence="4" type="ORF">XDN619_LOCUS20527</name>
</gene>
<evidence type="ECO:0000313" key="7">
    <source>
        <dbReference type="EMBL" id="CAF3822522.1"/>
    </source>
</evidence>
<dbReference type="EMBL" id="CAJNRE010021428">
    <property type="protein sequence ID" value="CAF2258150.1"/>
    <property type="molecule type" value="Genomic_DNA"/>
</dbReference>
<feature type="chain" id="PRO_5036230864" evidence="1">
    <location>
        <begin position="22"/>
        <end position="181"/>
    </location>
</feature>
<sequence length="181" mass="19641">MKFATVLCIVAGILLIVDTNGFFLSHKEKCEVSLFKGGKDFSGEKIMAHKLFVPILKSIGTVAKACKVKVHVTESYKQLQTPTEFVLSSEMPLVVGHGIRFDLQDPKGGVLCNKLCMVSRTWKTLPDANCFITGVQKKGIKFTEPNLLDDGNVAKLSSTDADALKATVQKLCAPKTKAPKG</sequence>
<dbReference type="EMBL" id="CAJNRG010009067">
    <property type="protein sequence ID" value="CAF2109842.1"/>
    <property type="molecule type" value="Genomic_DNA"/>
</dbReference>
<dbReference type="EMBL" id="CAJNRF010013943">
    <property type="protein sequence ID" value="CAF2153089.1"/>
    <property type="molecule type" value="Genomic_DNA"/>
</dbReference>
<evidence type="ECO:0000313" key="10">
    <source>
        <dbReference type="EMBL" id="CAF4726839.1"/>
    </source>
</evidence>
<dbReference type="EMBL" id="CAJNOV010014802">
    <property type="protein sequence ID" value="CAF1560784.1"/>
    <property type="molecule type" value="Genomic_DNA"/>
</dbReference>
<keyword evidence="12" id="KW-1185">Reference proteome</keyword>
<dbReference type="Proteomes" id="UP000663824">
    <property type="component" value="Unassembled WGS sequence"/>
</dbReference>
<dbReference type="EMBL" id="CAJOBF010002197">
    <property type="protein sequence ID" value="CAF4017233.1"/>
    <property type="molecule type" value="Genomic_DNA"/>
</dbReference>
<dbReference type="EMBL" id="CAJOBI010000433">
    <property type="protein sequence ID" value="CAF3822522.1"/>
    <property type="molecule type" value="Genomic_DNA"/>
</dbReference>